<dbReference type="Proteomes" id="UP000616608">
    <property type="component" value="Unassembled WGS sequence"/>
</dbReference>
<keyword evidence="4" id="KW-1185">Reference proteome</keyword>
<dbReference type="EMBL" id="BMJT01000006">
    <property type="protein sequence ID" value="GGG26496.1"/>
    <property type="molecule type" value="Genomic_DNA"/>
</dbReference>
<dbReference type="AlphaFoldDB" id="A0A917G746"/>
<organism evidence="3 4">
    <name type="scientific">Lysinibacillus alkalisoli</name>
    <dbReference type="NCBI Taxonomy" id="1911548"/>
    <lineage>
        <taxon>Bacteria</taxon>
        <taxon>Bacillati</taxon>
        <taxon>Bacillota</taxon>
        <taxon>Bacilli</taxon>
        <taxon>Bacillales</taxon>
        <taxon>Bacillaceae</taxon>
        <taxon>Lysinibacillus</taxon>
    </lineage>
</organism>
<feature type="compositionally biased region" description="Acidic residues" evidence="1">
    <location>
        <begin position="8"/>
        <end position="29"/>
    </location>
</feature>
<accession>A0A917G746</accession>
<evidence type="ECO:0000313" key="3">
    <source>
        <dbReference type="EMBL" id="GGG26496.1"/>
    </source>
</evidence>
<feature type="domain" description="GmrSD restriction endonucleases N-terminal" evidence="2">
    <location>
        <begin position="49"/>
        <end position="190"/>
    </location>
</feature>
<sequence>MNEHLELFESDGDGTEVEEQDEFESDETPFDAEKIRIEQRMLSLKYMKELIDTKYLNLSPDFQRNKVWKEAKRKSLLIESLMLRIPIPAFYFYEDEDSLLNVIDGLQRLNTINDFLDDKFRLKNLQYLQEVCGGKTFSELDNKYKTRIYMTQFSVNVIDARTPSQVKYDLFRRINTGGVPLNSQEIRNSIAKPHVRKFLKRLANSKEFLLATDNGVNDIRMSAQELVLRFIAFYLAYDFDSHELKYYKSDLELFIDKAFEQVNKMSIQELDEMEQEFIFAMSNVYKLFGKYSFRKYDKFDRENGYKKKKLVNKSLFTSLSVILSQYEIDDIEDKQEILKIALEKLSDLVTKDEQFSSCLTVGTNVARNVQYNFYQVRLLVEEIFDEIY</sequence>
<comment type="caution">
    <text evidence="3">The sequence shown here is derived from an EMBL/GenBank/DDBJ whole genome shotgun (WGS) entry which is preliminary data.</text>
</comment>
<dbReference type="Pfam" id="PF03235">
    <property type="entry name" value="GmrSD_N"/>
    <property type="match status" value="1"/>
</dbReference>
<evidence type="ECO:0000259" key="2">
    <source>
        <dbReference type="Pfam" id="PF03235"/>
    </source>
</evidence>
<reference evidence="3" key="2">
    <citation type="submission" date="2020-09" db="EMBL/GenBank/DDBJ databases">
        <authorList>
            <person name="Sun Q."/>
            <person name="Zhou Y."/>
        </authorList>
    </citation>
    <scope>NUCLEOTIDE SEQUENCE</scope>
    <source>
        <strain evidence="3">CGMCC 1.15760</strain>
    </source>
</reference>
<reference evidence="3" key="1">
    <citation type="journal article" date="2014" name="Int. J. Syst. Evol. Microbiol.">
        <title>Complete genome sequence of Corynebacterium casei LMG S-19264T (=DSM 44701T), isolated from a smear-ripened cheese.</title>
        <authorList>
            <consortium name="US DOE Joint Genome Institute (JGI-PGF)"/>
            <person name="Walter F."/>
            <person name="Albersmeier A."/>
            <person name="Kalinowski J."/>
            <person name="Ruckert C."/>
        </authorList>
    </citation>
    <scope>NUCLEOTIDE SEQUENCE</scope>
    <source>
        <strain evidence="3">CGMCC 1.15760</strain>
    </source>
</reference>
<dbReference type="RefSeq" id="WP_188615043.1">
    <property type="nucleotide sequence ID" value="NZ_BMJT01000006.1"/>
</dbReference>
<gene>
    <name evidence="3" type="ORF">GCM10007425_21370</name>
</gene>
<proteinExistence type="predicted"/>
<feature type="region of interest" description="Disordered" evidence="1">
    <location>
        <begin position="1"/>
        <end position="29"/>
    </location>
</feature>
<name>A0A917G746_9BACI</name>
<dbReference type="PANTHER" id="PTHR39639:SF1">
    <property type="entry name" value="DUF262 DOMAIN-CONTAINING PROTEIN"/>
    <property type="match status" value="1"/>
</dbReference>
<evidence type="ECO:0000256" key="1">
    <source>
        <dbReference type="SAM" id="MobiDB-lite"/>
    </source>
</evidence>
<evidence type="ECO:0000313" key="4">
    <source>
        <dbReference type="Proteomes" id="UP000616608"/>
    </source>
</evidence>
<dbReference type="InterPro" id="IPR004919">
    <property type="entry name" value="GmrSD_N"/>
</dbReference>
<protein>
    <recommendedName>
        <fullName evidence="2">GmrSD restriction endonucleases N-terminal domain-containing protein</fullName>
    </recommendedName>
</protein>
<dbReference type="PANTHER" id="PTHR39639">
    <property type="entry name" value="CHROMOSOME 16, WHOLE GENOME SHOTGUN SEQUENCE"/>
    <property type="match status" value="1"/>
</dbReference>